<evidence type="ECO:0000313" key="3">
    <source>
        <dbReference type="Proteomes" id="UP000824265"/>
    </source>
</evidence>
<feature type="domain" description="Glycosyltransferase 2-like" evidence="1">
    <location>
        <begin position="4"/>
        <end position="107"/>
    </location>
</feature>
<evidence type="ECO:0000313" key="2">
    <source>
        <dbReference type="EMBL" id="HIW79909.1"/>
    </source>
</evidence>
<dbReference type="InterPro" id="IPR050834">
    <property type="entry name" value="Glycosyltransf_2"/>
</dbReference>
<dbReference type="CDD" id="cd06433">
    <property type="entry name" value="GT_2_WfgS_like"/>
    <property type="match status" value="1"/>
</dbReference>
<dbReference type="Proteomes" id="UP000824265">
    <property type="component" value="Unassembled WGS sequence"/>
</dbReference>
<protein>
    <submittedName>
        <fullName evidence="2">Glycosyltransferase</fullName>
    </submittedName>
</protein>
<dbReference type="PANTHER" id="PTHR43685">
    <property type="entry name" value="GLYCOSYLTRANSFERASE"/>
    <property type="match status" value="1"/>
</dbReference>
<sequence length="266" mass="31235">MKFSIIVVCLNPGEKLNQTLDSILDQTFADYEIIVKDGKSRDGSIERMRQDRRIRFFSEEDRGIYDAMNQAVSHVQGDFVLFLNCGDKFYHNKVLEQTAAVIEREEHPENLVLYGDTYSEKSGVMISSPPKITGLVCYRNIPCHQSCFYAARLCREKPYEESYRIRADYDHFLWCRYKAGAKMVYLNMPVSAYEGGGYSESRENQKRDKEEHRQITKKYMSGAELFSCRLFMLCTLAPLRRLLAENQWSSGIYHWFKEQLYRRKLP</sequence>
<organism evidence="2 3">
    <name type="scientific">Candidatus Acetatifactor stercoripullorum</name>
    <dbReference type="NCBI Taxonomy" id="2838414"/>
    <lineage>
        <taxon>Bacteria</taxon>
        <taxon>Bacillati</taxon>
        <taxon>Bacillota</taxon>
        <taxon>Clostridia</taxon>
        <taxon>Lachnospirales</taxon>
        <taxon>Lachnospiraceae</taxon>
        <taxon>Acetatifactor</taxon>
    </lineage>
</organism>
<reference evidence="2" key="2">
    <citation type="submission" date="2021-04" db="EMBL/GenBank/DDBJ databases">
        <authorList>
            <person name="Gilroy R."/>
        </authorList>
    </citation>
    <scope>NUCLEOTIDE SEQUENCE</scope>
    <source>
        <strain evidence="2">CHK195-6426</strain>
    </source>
</reference>
<dbReference type="InterPro" id="IPR029044">
    <property type="entry name" value="Nucleotide-diphossugar_trans"/>
</dbReference>
<evidence type="ECO:0000259" key="1">
    <source>
        <dbReference type="Pfam" id="PF00535"/>
    </source>
</evidence>
<dbReference type="InterPro" id="IPR001173">
    <property type="entry name" value="Glyco_trans_2-like"/>
</dbReference>
<accession>A0A9D1R258</accession>
<dbReference type="EMBL" id="DXGH01000001">
    <property type="protein sequence ID" value="HIW79909.1"/>
    <property type="molecule type" value="Genomic_DNA"/>
</dbReference>
<dbReference type="AlphaFoldDB" id="A0A9D1R258"/>
<dbReference type="PANTHER" id="PTHR43685:SF2">
    <property type="entry name" value="GLYCOSYLTRANSFERASE 2-LIKE DOMAIN-CONTAINING PROTEIN"/>
    <property type="match status" value="1"/>
</dbReference>
<comment type="caution">
    <text evidence="2">The sequence shown here is derived from an EMBL/GenBank/DDBJ whole genome shotgun (WGS) entry which is preliminary data.</text>
</comment>
<dbReference type="SUPFAM" id="SSF53448">
    <property type="entry name" value="Nucleotide-diphospho-sugar transferases"/>
    <property type="match status" value="1"/>
</dbReference>
<name>A0A9D1R258_9FIRM</name>
<dbReference type="Gene3D" id="3.90.550.10">
    <property type="entry name" value="Spore Coat Polysaccharide Biosynthesis Protein SpsA, Chain A"/>
    <property type="match status" value="1"/>
</dbReference>
<gene>
    <name evidence="2" type="ORF">H9742_00030</name>
</gene>
<proteinExistence type="predicted"/>
<reference evidence="2" key="1">
    <citation type="journal article" date="2021" name="PeerJ">
        <title>Extensive microbial diversity within the chicken gut microbiome revealed by metagenomics and culture.</title>
        <authorList>
            <person name="Gilroy R."/>
            <person name="Ravi A."/>
            <person name="Getino M."/>
            <person name="Pursley I."/>
            <person name="Horton D.L."/>
            <person name="Alikhan N.F."/>
            <person name="Baker D."/>
            <person name="Gharbi K."/>
            <person name="Hall N."/>
            <person name="Watson M."/>
            <person name="Adriaenssens E.M."/>
            <person name="Foster-Nyarko E."/>
            <person name="Jarju S."/>
            <person name="Secka A."/>
            <person name="Antonio M."/>
            <person name="Oren A."/>
            <person name="Chaudhuri R.R."/>
            <person name="La Ragione R."/>
            <person name="Hildebrand F."/>
            <person name="Pallen M.J."/>
        </authorList>
    </citation>
    <scope>NUCLEOTIDE SEQUENCE</scope>
    <source>
        <strain evidence="2">CHK195-6426</strain>
    </source>
</reference>
<dbReference type="Pfam" id="PF00535">
    <property type="entry name" value="Glycos_transf_2"/>
    <property type="match status" value="1"/>
</dbReference>